<proteinExistence type="predicted"/>
<gene>
    <name evidence="2" type="ORF">DXZ20_02130</name>
</gene>
<dbReference type="EMBL" id="QXHD01000003">
    <property type="protein sequence ID" value="NEZ54509.1"/>
    <property type="molecule type" value="Genomic_DNA"/>
</dbReference>
<keyword evidence="1" id="KW-0732">Signal</keyword>
<dbReference type="AlphaFoldDB" id="A0A6M0RE33"/>
<keyword evidence="3" id="KW-1185">Reference proteome</keyword>
<reference evidence="2 3" key="1">
    <citation type="journal article" date="2020" name="Microb. Ecol.">
        <title>Ecogenomics of the Marine Benthic Filamentous Cyanobacterium Adonisia.</title>
        <authorList>
            <person name="Walter J.M."/>
            <person name="Coutinho F.H."/>
            <person name="Leomil L."/>
            <person name="Hargreaves P.I."/>
            <person name="Campeao M.E."/>
            <person name="Vieira V.V."/>
            <person name="Silva B.S."/>
            <person name="Fistarol G.O."/>
            <person name="Salomon P.S."/>
            <person name="Sawabe T."/>
            <person name="Mino S."/>
            <person name="Hosokawa M."/>
            <person name="Miyashita H."/>
            <person name="Maruyama F."/>
            <person name="van Verk M.C."/>
            <person name="Dutilh B.E."/>
            <person name="Thompson C.C."/>
            <person name="Thompson F.L."/>
        </authorList>
    </citation>
    <scope>NUCLEOTIDE SEQUENCE [LARGE SCALE GENOMIC DNA]</scope>
    <source>
        <strain evidence="2 3">CCMR0081</strain>
    </source>
</reference>
<evidence type="ECO:0000313" key="3">
    <source>
        <dbReference type="Proteomes" id="UP000481033"/>
    </source>
</evidence>
<dbReference type="Proteomes" id="UP000481033">
    <property type="component" value="Unassembled WGS sequence"/>
</dbReference>
<sequence>MVNTLHCIEVFEMKRFFLSTLTVLMSMGAVASAASAAQVGLGNPIADLNEDGRVTLHEVVTYNRDQRDKS</sequence>
<accession>A0A6M0RE33</accession>
<evidence type="ECO:0000256" key="1">
    <source>
        <dbReference type="SAM" id="SignalP"/>
    </source>
</evidence>
<organism evidence="2 3">
    <name type="scientific">Adonisia turfae CCMR0081</name>
    <dbReference type="NCBI Taxonomy" id="2292702"/>
    <lineage>
        <taxon>Bacteria</taxon>
        <taxon>Bacillati</taxon>
        <taxon>Cyanobacteriota</taxon>
        <taxon>Adonisia</taxon>
        <taxon>Adonisia turfae</taxon>
    </lineage>
</organism>
<evidence type="ECO:0000313" key="2">
    <source>
        <dbReference type="EMBL" id="NEZ54509.1"/>
    </source>
</evidence>
<protein>
    <recommendedName>
        <fullName evidence="4">EF-hand domain-containing protein</fullName>
    </recommendedName>
</protein>
<name>A0A6M0RE33_9CYAN</name>
<dbReference type="InterPro" id="IPR018247">
    <property type="entry name" value="EF_Hand_1_Ca_BS"/>
</dbReference>
<comment type="caution">
    <text evidence="2">The sequence shown here is derived from an EMBL/GenBank/DDBJ whole genome shotgun (WGS) entry which is preliminary data.</text>
</comment>
<feature type="signal peptide" evidence="1">
    <location>
        <begin position="1"/>
        <end position="36"/>
    </location>
</feature>
<dbReference type="PROSITE" id="PS00018">
    <property type="entry name" value="EF_HAND_1"/>
    <property type="match status" value="1"/>
</dbReference>
<evidence type="ECO:0008006" key="4">
    <source>
        <dbReference type="Google" id="ProtNLM"/>
    </source>
</evidence>
<feature type="chain" id="PRO_5026728577" description="EF-hand domain-containing protein" evidence="1">
    <location>
        <begin position="37"/>
        <end position="70"/>
    </location>
</feature>